<evidence type="ECO:0000313" key="5">
    <source>
        <dbReference type="Proteomes" id="UP000051647"/>
    </source>
</evidence>
<dbReference type="PANTHER" id="PTHR43479:SF7">
    <property type="entry name" value="TETR-FAMILY TRANSCRIPTIONAL REGULATOR"/>
    <property type="match status" value="1"/>
</dbReference>
<dbReference type="SUPFAM" id="SSF46689">
    <property type="entry name" value="Homeodomain-like"/>
    <property type="match status" value="1"/>
</dbReference>
<sequence>MVGIKNNRRAKYTQSVIKDTVLSLLEDKPVSNISVTEVCKIADINRTTFYRYYDDIYQCIDSIANEFLSSLKVPETLSPIDSMEQLIEVFYHNRKLSNLVFVEGKTKILNEFYNKVDSSNDYQKIYISLGMQGILKKWVKDGMPETPHQLAAIIEKIFYADDLQKFHP</sequence>
<dbReference type="eggNOG" id="COG1309">
    <property type="taxonomic scope" value="Bacteria"/>
</dbReference>
<evidence type="ECO:0000313" key="4">
    <source>
        <dbReference type="EMBL" id="KRL66599.1"/>
    </source>
</evidence>
<dbReference type="OrthoDB" id="9810250at2"/>
<dbReference type="PATRIC" id="fig|1423815.3.peg.480"/>
<dbReference type="RefSeq" id="WP_010624480.1">
    <property type="nucleotide sequence ID" value="NZ_AZFA01000013.1"/>
</dbReference>
<keyword evidence="1 2" id="KW-0238">DNA-binding</keyword>
<accession>A0A0R1SBT8</accession>
<dbReference type="InterPro" id="IPR050624">
    <property type="entry name" value="HTH-type_Tx_Regulator"/>
</dbReference>
<dbReference type="Proteomes" id="UP000051647">
    <property type="component" value="Unassembled WGS sequence"/>
</dbReference>
<gene>
    <name evidence="4" type="ORF">FC27_GL000473</name>
</gene>
<dbReference type="PROSITE" id="PS50977">
    <property type="entry name" value="HTH_TETR_2"/>
    <property type="match status" value="1"/>
</dbReference>
<dbReference type="InterPro" id="IPR001647">
    <property type="entry name" value="HTH_TetR"/>
</dbReference>
<feature type="DNA-binding region" description="H-T-H motif" evidence="2">
    <location>
        <begin position="34"/>
        <end position="53"/>
    </location>
</feature>
<dbReference type="InterPro" id="IPR009057">
    <property type="entry name" value="Homeodomain-like_sf"/>
</dbReference>
<dbReference type="PANTHER" id="PTHR43479">
    <property type="entry name" value="ACREF/ENVCD OPERON REPRESSOR-RELATED"/>
    <property type="match status" value="1"/>
</dbReference>
<dbReference type="STRING" id="1423815.FC27_GL000473"/>
<dbReference type="Gene3D" id="1.10.357.10">
    <property type="entry name" value="Tetracycline Repressor, domain 2"/>
    <property type="match status" value="1"/>
</dbReference>
<evidence type="ECO:0000256" key="1">
    <source>
        <dbReference type="ARBA" id="ARBA00023125"/>
    </source>
</evidence>
<keyword evidence="5" id="KW-1185">Reference proteome</keyword>
<evidence type="ECO:0000259" key="3">
    <source>
        <dbReference type="PROSITE" id="PS50977"/>
    </source>
</evidence>
<dbReference type="Pfam" id="PF14278">
    <property type="entry name" value="TetR_C_8"/>
    <property type="match status" value="1"/>
</dbReference>
<protein>
    <recommendedName>
        <fullName evidence="3">HTH tetR-type domain-containing protein</fullName>
    </recommendedName>
</protein>
<proteinExistence type="predicted"/>
<dbReference type="AlphaFoldDB" id="A0A0R1SBT8"/>
<comment type="caution">
    <text evidence="4">The sequence shown here is derived from an EMBL/GenBank/DDBJ whole genome shotgun (WGS) entry which is preliminary data.</text>
</comment>
<dbReference type="GO" id="GO:0003677">
    <property type="term" value="F:DNA binding"/>
    <property type="evidence" value="ECO:0007669"/>
    <property type="project" value="UniProtKB-UniRule"/>
</dbReference>
<dbReference type="EMBL" id="AZFA01000013">
    <property type="protein sequence ID" value="KRL66599.1"/>
    <property type="molecule type" value="Genomic_DNA"/>
</dbReference>
<reference evidence="4 5" key="1">
    <citation type="journal article" date="2015" name="Genome Announc.">
        <title>Expanding the biotechnology potential of lactobacilli through comparative genomics of 213 strains and associated genera.</title>
        <authorList>
            <person name="Sun Z."/>
            <person name="Harris H.M."/>
            <person name="McCann A."/>
            <person name="Guo C."/>
            <person name="Argimon S."/>
            <person name="Zhang W."/>
            <person name="Yang X."/>
            <person name="Jeffery I.B."/>
            <person name="Cooney J.C."/>
            <person name="Kagawa T.F."/>
            <person name="Liu W."/>
            <person name="Song Y."/>
            <person name="Salvetti E."/>
            <person name="Wrobel A."/>
            <person name="Rasinkangas P."/>
            <person name="Parkhill J."/>
            <person name="Rea M.C."/>
            <person name="O'Sullivan O."/>
            <person name="Ritari J."/>
            <person name="Douillard F.P."/>
            <person name="Paul Ross R."/>
            <person name="Yang R."/>
            <person name="Briner A.E."/>
            <person name="Felis G.E."/>
            <person name="de Vos W.M."/>
            <person name="Barrangou R."/>
            <person name="Klaenhammer T.R."/>
            <person name="Caufield P.W."/>
            <person name="Cui Y."/>
            <person name="Zhang H."/>
            <person name="O'Toole P.W."/>
        </authorList>
    </citation>
    <scope>NUCLEOTIDE SEQUENCE [LARGE SCALE GENOMIC DNA]</scope>
    <source>
        <strain evidence="4 5">DSM 14857</strain>
    </source>
</reference>
<name>A0A0R1SBT8_9LACO</name>
<evidence type="ECO:0000256" key="2">
    <source>
        <dbReference type="PROSITE-ProRule" id="PRU00335"/>
    </source>
</evidence>
<dbReference type="InterPro" id="IPR039532">
    <property type="entry name" value="TetR_C_Firmicutes"/>
</dbReference>
<organism evidence="4 5">
    <name type="scientific">Companilactobacillus versmoldensis DSM 14857 = KCTC 3814</name>
    <dbReference type="NCBI Taxonomy" id="1423815"/>
    <lineage>
        <taxon>Bacteria</taxon>
        <taxon>Bacillati</taxon>
        <taxon>Bacillota</taxon>
        <taxon>Bacilli</taxon>
        <taxon>Lactobacillales</taxon>
        <taxon>Lactobacillaceae</taxon>
        <taxon>Companilactobacillus</taxon>
    </lineage>
</organism>
<feature type="domain" description="HTH tetR-type" evidence="3">
    <location>
        <begin position="11"/>
        <end position="71"/>
    </location>
</feature>